<evidence type="ECO:0000313" key="3">
    <source>
        <dbReference type="Proteomes" id="UP000256941"/>
    </source>
</evidence>
<dbReference type="PROSITE" id="PS51257">
    <property type="entry name" value="PROKAR_LIPOPROTEIN"/>
    <property type="match status" value="1"/>
</dbReference>
<dbReference type="RefSeq" id="WP_166435550.1">
    <property type="nucleotide sequence ID" value="NZ_CP038197.1"/>
</dbReference>
<proteinExistence type="predicted"/>
<dbReference type="EMBL" id="QTUJ01000002">
    <property type="protein sequence ID" value="REF70418.1"/>
    <property type="molecule type" value="Genomic_DNA"/>
</dbReference>
<protein>
    <recommendedName>
        <fullName evidence="4">Lipoprotein</fullName>
    </recommendedName>
</protein>
<keyword evidence="1" id="KW-0732">Signal</keyword>
<reference evidence="2 3" key="1">
    <citation type="submission" date="2018-08" db="EMBL/GenBank/DDBJ databases">
        <title>Genomic Encyclopedia of Archaeal and Bacterial Type Strains, Phase II (KMG-II): from individual species to whole genera.</title>
        <authorList>
            <person name="Goeker M."/>
        </authorList>
    </citation>
    <scope>NUCLEOTIDE SEQUENCE [LARGE SCALE GENOMIC DNA]</scope>
    <source>
        <strain evidence="2 3">DSM 17099</strain>
    </source>
</reference>
<accession>A0A3D9XL99</accession>
<gene>
    <name evidence="2" type="ORF">BDD41_3150</name>
</gene>
<dbReference type="AlphaFoldDB" id="A0A3D9XL99"/>
<feature type="chain" id="PRO_5017746319" description="Lipoprotein" evidence="1">
    <location>
        <begin position="20"/>
        <end position="67"/>
    </location>
</feature>
<name>A0A3D9XL99_PARVE</name>
<evidence type="ECO:0000313" key="2">
    <source>
        <dbReference type="EMBL" id="REF70418.1"/>
    </source>
</evidence>
<evidence type="ECO:0008006" key="4">
    <source>
        <dbReference type="Google" id="ProtNLM"/>
    </source>
</evidence>
<feature type="signal peptide" evidence="1">
    <location>
        <begin position="1"/>
        <end position="19"/>
    </location>
</feature>
<comment type="caution">
    <text evidence="2">The sequence shown here is derived from an EMBL/GenBank/DDBJ whole genome shotgun (WGS) entry which is preliminary data.</text>
</comment>
<dbReference type="Proteomes" id="UP000256941">
    <property type="component" value="Unassembled WGS sequence"/>
</dbReference>
<organism evidence="2 3">
    <name type="scientific">Paracoccus versutus</name>
    <name type="common">Thiobacillus versutus</name>
    <dbReference type="NCBI Taxonomy" id="34007"/>
    <lineage>
        <taxon>Bacteria</taxon>
        <taxon>Pseudomonadati</taxon>
        <taxon>Pseudomonadota</taxon>
        <taxon>Alphaproteobacteria</taxon>
        <taxon>Rhodobacterales</taxon>
        <taxon>Paracoccaceae</taxon>
        <taxon>Paracoccus</taxon>
    </lineage>
</organism>
<sequence>MRAMTWTALLTLMLTAACATTQSGDAVCAGTAEAARAHADALLIDGGPMSKRTGLVLLDKRAAGCGK</sequence>
<evidence type="ECO:0000256" key="1">
    <source>
        <dbReference type="SAM" id="SignalP"/>
    </source>
</evidence>